<dbReference type="EMBL" id="CP163431">
    <property type="protein sequence ID" value="XDQ05456.1"/>
    <property type="molecule type" value="Genomic_DNA"/>
</dbReference>
<organism evidence="2">
    <name type="scientific">Streptomyces sp. R08</name>
    <dbReference type="NCBI Taxonomy" id="3238624"/>
    <lineage>
        <taxon>Bacteria</taxon>
        <taxon>Bacillati</taxon>
        <taxon>Actinomycetota</taxon>
        <taxon>Actinomycetes</taxon>
        <taxon>Kitasatosporales</taxon>
        <taxon>Streptomycetaceae</taxon>
        <taxon>Streptomyces</taxon>
    </lineage>
</organism>
<name>A0AB39MJT9_9ACTN</name>
<sequence length="123" mass="13236">MAIVTRVAADGQDRQVPLYVEVDTPLAPGGLDGLYDGIDTRENAAERVLAVARDVYDDGLELARRCARQAATRLHDLGEGLTPDEIELQLSIKLDAELGAFLVKSGAEAQLQVTFRWTPGSAS</sequence>
<feature type="domain" description="Trypsin-co-occurring" evidence="1">
    <location>
        <begin position="17"/>
        <end position="118"/>
    </location>
</feature>
<protein>
    <submittedName>
        <fullName evidence="2">CU044_2847 family protein</fullName>
    </submittedName>
</protein>
<proteinExistence type="predicted"/>
<dbReference type="RefSeq" id="WP_266773680.1">
    <property type="nucleotide sequence ID" value="NZ_CP163431.1"/>
</dbReference>
<evidence type="ECO:0000259" key="1">
    <source>
        <dbReference type="Pfam" id="PF19493"/>
    </source>
</evidence>
<gene>
    <name evidence="2" type="ORF">AB5J58_37225</name>
</gene>
<dbReference type="AlphaFoldDB" id="A0AB39MJT9"/>
<evidence type="ECO:0000313" key="2">
    <source>
        <dbReference type="EMBL" id="XDQ05456.1"/>
    </source>
</evidence>
<dbReference type="Pfam" id="PF19493">
    <property type="entry name" value="Trypco1"/>
    <property type="match status" value="1"/>
</dbReference>
<dbReference type="InterPro" id="IPR045794">
    <property type="entry name" value="Trypco1"/>
</dbReference>
<reference evidence="2" key="1">
    <citation type="submission" date="2024-07" db="EMBL/GenBank/DDBJ databases">
        <authorList>
            <person name="Yu S.T."/>
        </authorList>
    </citation>
    <scope>NUCLEOTIDE SEQUENCE</scope>
    <source>
        <strain evidence="2">R08</strain>
    </source>
</reference>
<accession>A0AB39MJT9</accession>
<dbReference type="NCBIfam" id="NF041216">
    <property type="entry name" value="CU044_2847_fam"/>
    <property type="match status" value="1"/>
</dbReference>